<keyword evidence="5" id="KW-0747">Spliceosome</keyword>
<accession>A0A167MHQ8</accession>
<evidence type="ECO:0000256" key="3">
    <source>
        <dbReference type="ARBA" id="ARBA00018242"/>
    </source>
</evidence>
<keyword evidence="11" id="KW-1185">Reference proteome</keyword>
<protein>
    <recommendedName>
        <fullName evidence="3">Pre-mRNA-splicing factor 18</fullName>
    </recommendedName>
</protein>
<comment type="subcellular location">
    <subcellularLocation>
        <location evidence="1">Nucleus</location>
    </subcellularLocation>
</comment>
<feature type="domain" description="Pre-mRNA processing factor 4 (PRP4)-like" evidence="9">
    <location>
        <begin position="88"/>
        <end position="139"/>
    </location>
</feature>
<dbReference type="GO" id="GO:0005682">
    <property type="term" value="C:U5 snRNP"/>
    <property type="evidence" value="ECO:0007669"/>
    <property type="project" value="TreeGrafter"/>
</dbReference>
<dbReference type="InterPro" id="IPR004098">
    <property type="entry name" value="Prp18"/>
</dbReference>
<feature type="region of interest" description="Disordered" evidence="8">
    <location>
        <begin position="8"/>
        <end position="84"/>
    </location>
</feature>
<dbReference type="SUPFAM" id="SSF47938">
    <property type="entry name" value="Functional domain of the splicing factor Prp18"/>
    <property type="match status" value="1"/>
</dbReference>
<keyword evidence="4" id="KW-0507">mRNA processing</keyword>
<dbReference type="GO" id="GO:0046540">
    <property type="term" value="C:U4/U6 x U5 tri-snRNP complex"/>
    <property type="evidence" value="ECO:0007669"/>
    <property type="project" value="TreeGrafter"/>
</dbReference>
<name>A0A167MHQ8_CALVF</name>
<feature type="region of interest" description="Disordered" evidence="8">
    <location>
        <begin position="147"/>
        <end position="182"/>
    </location>
</feature>
<evidence type="ECO:0000256" key="4">
    <source>
        <dbReference type="ARBA" id="ARBA00022664"/>
    </source>
</evidence>
<evidence type="ECO:0000313" key="10">
    <source>
        <dbReference type="EMBL" id="KZO96724.1"/>
    </source>
</evidence>
<feature type="compositionally biased region" description="Basic and acidic residues" evidence="8">
    <location>
        <begin position="9"/>
        <end position="20"/>
    </location>
</feature>
<dbReference type="InterPro" id="IPR014906">
    <property type="entry name" value="PRP4-like"/>
</dbReference>
<dbReference type="GO" id="GO:0000350">
    <property type="term" value="P:generation of catalytic spliceosome for second transesterification step"/>
    <property type="evidence" value="ECO:0007669"/>
    <property type="project" value="TreeGrafter"/>
</dbReference>
<evidence type="ECO:0000313" key="11">
    <source>
        <dbReference type="Proteomes" id="UP000076738"/>
    </source>
</evidence>
<evidence type="ECO:0000256" key="7">
    <source>
        <dbReference type="ARBA" id="ARBA00023242"/>
    </source>
</evidence>
<reference evidence="10 11" key="1">
    <citation type="journal article" date="2016" name="Mol. Biol. Evol.">
        <title>Comparative Genomics of Early-Diverging Mushroom-Forming Fungi Provides Insights into the Origins of Lignocellulose Decay Capabilities.</title>
        <authorList>
            <person name="Nagy L.G."/>
            <person name="Riley R."/>
            <person name="Tritt A."/>
            <person name="Adam C."/>
            <person name="Daum C."/>
            <person name="Floudas D."/>
            <person name="Sun H."/>
            <person name="Yadav J.S."/>
            <person name="Pangilinan J."/>
            <person name="Larsson K.H."/>
            <person name="Matsuura K."/>
            <person name="Barry K."/>
            <person name="Labutti K."/>
            <person name="Kuo R."/>
            <person name="Ohm R.A."/>
            <person name="Bhattacharya S.S."/>
            <person name="Shirouzu T."/>
            <person name="Yoshinaga Y."/>
            <person name="Martin F.M."/>
            <person name="Grigoriev I.V."/>
            <person name="Hibbett D.S."/>
        </authorList>
    </citation>
    <scope>NUCLEOTIDE SEQUENCE [LARGE SCALE GENOMIC DNA]</scope>
    <source>
        <strain evidence="10 11">TUFC12733</strain>
    </source>
</reference>
<dbReference type="Pfam" id="PF08799">
    <property type="entry name" value="PRP4"/>
    <property type="match status" value="1"/>
</dbReference>
<evidence type="ECO:0000256" key="8">
    <source>
        <dbReference type="SAM" id="MobiDB-lite"/>
    </source>
</evidence>
<gene>
    <name evidence="10" type="ORF">CALVIDRAFT_481168</name>
</gene>
<dbReference type="Pfam" id="PF02840">
    <property type="entry name" value="Prp18"/>
    <property type="match status" value="1"/>
</dbReference>
<feature type="compositionally biased region" description="Low complexity" evidence="8">
    <location>
        <begin position="50"/>
        <end position="64"/>
    </location>
</feature>
<dbReference type="AlphaFoldDB" id="A0A167MHQ8"/>
<dbReference type="InterPro" id="IPR039979">
    <property type="entry name" value="PRPF18"/>
</dbReference>
<dbReference type="Gene3D" id="4.10.280.110">
    <property type="entry name" value="Pre-mRNA processing factor 4 domain"/>
    <property type="match status" value="1"/>
</dbReference>
<evidence type="ECO:0000256" key="5">
    <source>
        <dbReference type="ARBA" id="ARBA00022728"/>
    </source>
</evidence>
<dbReference type="GO" id="GO:0071021">
    <property type="term" value="C:U2-type post-spliceosomal complex"/>
    <property type="evidence" value="ECO:0007669"/>
    <property type="project" value="TreeGrafter"/>
</dbReference>
<dbReference type="PANTHER" id="PTHR13007">
    <property type="entry name" value="PRE-MRNA SPLICING FACTOR-RELATED"/>
    <property type="match status" value="1"/>
</dbReference>
<dbReference type="Gene3D" id="1.20.940.10">
    <property type="entry name" value="Functional domain of the splicing factor Prp18"/>
    <property type="match status" value="1"/>
</dbReference>
<dbReference type="InterPro" id="IPR036285">
    <property type="entry name" value="PRP4-like_sf"/>
</dbReference>
<dbReference type="EMBL" id="KV417283">
    <property type="protein sequence ID" value="KZO96724.1"/>
    <property type="molecule type" value="Genomic_DNA"/>
</dbReference>
<dbReference type="SUPFAM" id="SSF158230">
    <property type="entry name" value="PRP4-like"/>
    <property type="match status" value="1"/>
</dbReference>
<evidence type="ECO:0000256" key="2">
    <source>
        <dbReference type="ARBA" id="ARBA00008137"/>
    </source>
</evidence>
<keyword evidence="6" id="KW-0508">mRNA splicing</keyword>
<dbReference type="Proteomes" id="UP000076738">
    <property type="component" value="Unassembled WGS sequence"/>
</dbReference>
<feature type="compositionally biased region" description="Basic and acidic residues" evidence="8">
    <location>
        <begin position="27"/>
        <end position="42"/>
    </location>
</feature>
<keyword evidence="7" id="KW-0539">Nucleus</keyword>
<dbReference type="STRING" id="1330018.A0A167MHQ8"/>
<evidence type="ECO:0000256" key="1">
    <source>
        <dbReference type="ARBA" id="ARBA00004123"/>
    </source>
</evidence>
<proteinExistence type="inferred from homology"/>
<dbReference type="PANTHER" id="PTHR13007:SF19">
    <property type="entry name" value="PRE-MRNA-SPLICING FACTOR 18"/>
    <property type="match status" value="1"/>
</dbReference>
<evidence type="ECO:0000259" key="9">
    <source>
        <dbReference type="SMART" id="SM00500"/>
    </source>
</evidence>
<organism evidence="10 11">
    <name type="scientific">Calocera viscosa (strain TUFC12733)</name>
    <dbReference type="NCBI Taxonomy" id="1330018"/>
    <lineage>
        <taxon>Eukaryota</taxon>
        <taxon>Fungi</taxon>
        <taxon>Dikarya</taxon>
        <taxon>Basidiomycota</taxon>
        <taxon>Agaricomycotina</taxon>
        <taxon>Dacrymycetes</taxon>
        <taxon>Dacrymycetales</taxon>
        <taxon>Dacrymycetaceae</taxon>
        <taxon>Calocera</taxon>
    </lineage>
</organism>
<comment type="similarity">
    <text evidence="2">Belongs to the PRP18 family.</text>
</comment>
<feature type="compositionally biased region" description="Basic and acidic residues" evidence="8">
    <location>
        <begin position="164"/>
        <end position="182"/>
    </location>
</feature>
<sequence>MDFLAAELASKRKAIEDHNGRPKKYMRRGELEAMEREKELVRKKQLLKTASPARSPAPAASPAPVGDTASPAPEGDTATKAGGELAHLSLAEVVRRLRQKGQPVTLFGESERERRLRLRALELMEERGGDRAGQNDFRRAMEVMETTETEAKAKKTGSGPGAVESKEGRAEDGREKKKEQDDELKLEWIKDSKEKLYPAIYFALKRKLKEWEQAMAERPDSIKRTAQGKLAAATQVQSAEYLKPLFKALRTKTIEDDVITKLGEIVYYMQHREYQRANDAYLRLSIGNAAWPIGVTMVGIHERSAREKISTDQVAHVLNDEVSRKYIQSVKRLLTFAQTKYPPEDISQLMG</sequence>
<dbReference type="OrthoDB" id="10261918at2759"/>
<dbReference type="SMART" id="SM00500">
    <property type="entry name" value="SFM"/>
    <property type="match status" value="1"/>
</dbReference>
<evidence type="ECO:0000256" key="6">
    <source>
        <dbReference type="ARBA" id="ARBA00023187"/>
    </source>
</evidence>